<dbReference type="AlphaFoldDB" id="A0A074ZXY7"/>
<dbReference type="Pfam" id="PF00076">
    <property type="entry name" value="RRM_1"/>
    <property type="match status" value="1"/>
</dbReference>
<feature type="domain" description="RRM" evidence="5">
    <location>
        <begin position="47"/>
        <end position="121"/>
    </location>
</feature>
<organism evidence="6 7">
    <name type="scientific">Opisthorchis viverrini</name>
    <name type="common">Southeast Asian liver fluke</name>
    <dbReference type="NCBI Taxonomy" id="6198"/>
    <lineage>
        <taxon>Eukaryota</taxon>
        <taxon>Metazoa</taxon>
        <taxon>Spiralia</taxon>
        <taxon>Lophotrochozoa</taxon>
        <taxon>Platyhelminthes</taxon>
        <taxon>Trematoda</taxon>
        <taxon>Digenea</taxon>
        <taxon>Opisthorchiida</taxon>
        <taxon>Opisthorchiata</taxon>
        <taxon>Opisthorchiidae</taxon>
        <taxon>Opisthorchis</taxon>
    </lineage>
</organism>
<dbReference type="InterPro" id="IPR021790">
    <property type="entry name" value="PTBP1-like_RRM2"/>
</dbReference>
<dbReference type="Gene3D" id="3.30.70.330">
    <property type="match status" value="4"/>
</dbReference>
<dbReference type="CDD" id="cd12424">
    <property type="entry name" value="RRM3_hnRNPL_like"/>
    <property type="match status" value="1"/>
</dbReference>
<evidence type="ECO:0000256" key="1">
    <source>
        <dbReference type="ARBA" id="ARBA00022737"/>
    </source>
</evidence>
<evidence type="ECO:0000313" key="7">
    <source>
        <dbReference type="Proteomes" id="UP000054324"/>
    </source>
</evidence>
<evidence type="ECO:0000313" key="6">
    <source>
        <dbReference type="EMBL" id="KER28150.1"/>
    </source>
</evidence>
<dbReference type="GO" id="GO:0003723">
    <property type="term" value="F:RNA binding"/>
    <property type="evidence" value="ECO:0007669"/>
    <property type="project" value="UniProtKB-UniRule"/>
</dbReference>
<dbReference type="CTD" id="20319162"/>
<keyword evidence="2 3" id="KW-0694">RNA-binding</keyword>
<feature type="region of interest" description="Disordered" evidence="4">
    <location>
        <begin position="268"/>
        <end position="300"/>
    </location>
</feature>
<reference evidence="6 7" key="1">
    <citation type="submission" date="2013-11" db="EMBL/GenBank/DDBJ databases">
        <title>Opisthorchis viverrini - life in the bile duct.</title>
        <authorList>
            <person name="Young N.D."/>
            <person name="Nagarajan N."/>
            <person name="Lin S.J."/>
            <person name="Korhonen P.K."/>
            <person name="Jex A.R."/>
            <person name="Hall R.S."/>
            <person name="Safavi-Hemami H."/>
            <person name="Kaewkong W."/>
            <person name="Bertrand D."/>
            <person name="Gao S."/>
            <person name="Seet Q."/>
            <person name="Wongkham S."/>
            <person name="Teh B.T."/>
            <person name="Wongkham C."/>
            <person name="Intapan P.M."/>
            <person name="Maleewong W."/>
            <person name="Yang X."/>
            <person name="Hu M."/>
            <person name="Wang Z."/>
            <person name="Hofmann A."/>
            <person name="Sternberg P.W."/>
            <person name="Tan P."/>
            <person name="Wang J."/>
            <person name="Gasser R.B."/>
        </authorList>
    </citation>
    <scope>NUCLEOTIDE SEQUENCE [LARGE SCALE GENOMIC DNA]</scope>
</reference>
<dbReference type="Pfam" id="PF22976">
    <property type="entry name" value="RRM_10"/>
    <property type="match status" value="1"/>
</dbReference>
<dbReference type="Proteomes" id="UP000054324">
    <property type="component" value="Unassembled WGS sequence"/>
</dbReference>
<name>A0A074ZXY7_OPIVI</name>
<keyword evidence="1" id="KW-0677">Repeat</keyword>
<feature type="compositionally biased region" description="Polar residues" evidence="4">
    <location>
        <begin position="723"/>
        <end position="732"/>
    </location>
</feature>
<feature type="compositionally biased region" description="Acidic residues" evidence="4">
    <location>
        <begin position="656"/>
        <end position="665"/>
    </location>
</feature>
<dbReference type="InterPro" id="IPR011990">
    <property type="entry name" value="TPR-like_helical_dom_sf"/>
</dbReference>
<dbReference type="SUPFAM" id="SSF48452">
    <property type="entry name" value="TPR-like"/>
    <property type="match status" value="1"/>
</dbReference>
<dbReference type="GeneID" id="20319162"/>
<dbReference type="InterPro" id="IPR055204">
    <property type="entry name" value="HNRNPL_RRM"/>
</dbReference>
<dbReference type="SUPFAM" id="SSF54928">
    <property type="entry name" value="RNA-binding domain, RBD"/>
    <property type="match status" value="2"/>
</dbReference>
<dbReference type="Pfam" id="PF13893">
    <property type="entry name" value="RRM_5"/>
    <property type="match status" value="1"/>
</dbReference>
<accession>A0A074ZXY7</accession>
<dbReference type="EMBL" id="KL596706">
    <property type="protein sequence ID" value="KER28150.1"/>
    <property type="molecule type" value="Genomic_DNA"/>
</dbReference>
<feature type="domain" description="RRM" evidence="5">
    <location>
        <begin position="414"/>
        <end position="487"/>
    </location>
</feature>
<dbReference type="STRING" id="6198.A0A074ZXY7"/>
<evidence type="ECO:0000256" key="3">
    <source>
        <dbReference type="PROSITE-ProRule" id="PRU00176"/>
    </source>
</evidence>
<evidence type="ECO:0000259" key="5">
    <source>
        <dbReference type="PROSITE" id="PS50102"/>
    </source>
</evidence>
<evidence type="ECO:0000256" key="4">
    <source>
        <dbReference type="SAM" id="MobiDB-lite"/>
    </source>
</evidence>
<keyword evidence="7" id="KW-1185">Reference proteome</keyword>
<dbReference type="Pfam" id="PF11835">
    <property type="entry name" value="RRM_8"/>
    <property type="match status" value="1"/>
</dbReference>
<proteinExistence type="predicted"/>
<dbReference type="OrthoDB" id="302770at2759"/>
<dbReference type="KEGG" id="ovi:T265_04980"/>
<protein>
    <recommendedName>
        <fullName evidence="5">RRM domain-containing protein</fullName>
    </recommendedName>
</protein>
<dbReference type="PANTHER" id="PTHR15592">
    <property type="entry name" value="MATRIN 3/NUCLEAR PROTEIN 220-RELATED"/>
    <property type="match status" value="1"/>
</dbReference>
<dbReference type="InterPro" id="IPR012677">
    <property type="entry name" value="Nucleotide-bd_a/b_plait_sf"/>
</dbReference>
<dbReference type="RefSeq" id="XP_009168121.1">
    <property type="nucleotide sequence ID" value="XM_009169857.1"/>
</dbReference>
<dbReference type="InterPro" id="IPR000504">
    <property type="entry name" value="RRM_dom"/>
</dbReference>
<dbReference type="InterPro" id="IPR035979">
    <property type="entry name" value="RBD_domain_sf"/>
</dbReference>
<evidence type="ECO:0000256" key="2">
    <source>
        <dbReference type="ARBA" id="ARBA00022884"/>
    </source>
</evidence>
<sequence length="1032" mass="113192">MTSPAKRSRYDTVGVATAQFYNTTGIVPTNLHLSPDVSYLITTHPSCTIVVYELPTGCSEQDLISIFRQFGEVKNAKVVCNGKAALVEFCEISSPTRLVHMAKINPFHVGPNRVRLEFSSETITFSSSRQPEPKGTLLPPGEEATCILHLDVAAADYPITVDVIRSICEPHGKLVRVFIGKKNVDRSLEVLVEFESPKDAAKAKEHLDGADIYSGCCSLTATFSKVQKVHVTKNDSESWDFSGPNACVQGPLGNASASRTLLGSGAPLYPAVSQSPPPPTIPTAAPSQPGLIPTPNPMQPVPPCPPPPPFAYYAYPAYRVPPMYPPAAGMVYPYPQYPAYYPPPATPSEMPIVRSTIQSASFKPLTRIRILPSPAPVHQVTPGGIGVGHATSNLSTAALQPLPTESVFECIEGVVLMVCNLPLTFNCDHLFNLLCVYGNVARVKFLKSRPGCAMVQVGNAEAADFIHRYYNGISVFGHTIRFYHSKQPQLVEHDNLGTLDDGSPVMKNYMMDPNNRFRNAVVASKSRILEPSRTLHFFNAPLNISPEDMCRVFTDSGAVCPPRVVLFNTKAGQKTSLGLVEWDTLSEALEALILANQRPIHVAELVHPFHLKLAFSPKPISSDGFGVSLIRYPAPPFSATRPGCEYTDVGLSDTCPPEEDEEEGVEPVTAKESASETGNHVCASEEENLNGTKHDDSDPNESREVHLNNSKEILVTDGDDTPNDSPSSQAGSLNDDVEAETKELFNNALRSAWASDFVSAERTLNKLIRHLRVAYFKRLISDLEYLHQRSRVSAELANVNLALGKLSTAEKLFKEVIRNVTAAGIPTDDAMVVELSLKLALVYQKMSRLEEAASGFLYCIETQENRFASGNIEDADQRSNEQALLGMCHNYYSKFLFENGESEKALEHAKKALELANKLYADDHFNCLHLLCDVSVLLIDLNKFSEARACLERAEKLVRVRLTQDSTDVDGVQSCLAHILLQRVALEAQDGQVTAAKTYADEVSKVASLLHAPQTLLKQLKEYRKRYDLDVQ</sequence>
<gene>
    <name evidence="6" type="ORF">T265_04980</name>
</gene>
<feature type="compositionally biased region" description="Basic and acidic residues" evidence="4">
    <location>
        <begin position="692"/>
        <end position="706"/>
    </location>
</feature>
<feature type="region of interest" description="Disordered" evidence="4">
    <location>
        <begin position="649"/>
        <end position="735"/>
    </location>
</feature>
<dbReference type="PROSITE" id="PS50102">
    <property type="entry name" value="RRM"/>
    <property type="match status" value="2"/>
</dbReference>
<dbReference type="SMART" id="SM00360">
    <property type="entry name" value="RRM"/>
    <property type="match status" value="3"/>
</dbReference>
<dbReference type="Gene3D" id="1.25.40.10">
    <property type="entry name" value="Tetratricopeptide repeat domain"/>
    <property type="match status" value="1"/>
</dbReference>
<dbReference type="Pfam" id="PF13424">
    <property type="entry name" value="TPR_12"/>
    <property type="match status" value="1"/>
</dbReference>